<sequence>MLLFNHFFKIETGNFNKTDYNTERILLKIIVIETVLITVPLYNGFRQGQFPQF</sequence>
<reference evidence="1 2" key="1">
    <citation type="submission" date="2016-10" db="EMBL/GenBank/DDBJ databases">
        <authorList>
            <person name="de Groot N.N."/>
        </authorList>
    </citation>
    <scope>NUCLEOTIDE SEQUENCE [LARGE SCALE GENOMIC DNA]</scope>
    <source>
        <strain evidence="2">E92,LMG 26720,CCM 7988</strain>
    </source>
</reference>
<organism evidence="1 2">
    <name type="scientific">Pseudarcicella hirudinis</name>
    <dbReference type="NCBI Taxonomy" id="1079859"/>
    <lineage>
        <taxon>Bacteria</taxon>
        <taxon>Pseudomonadati</taxon>
        <taxon>Bacteroidota</taxon>
        <taxon>Cytophagia</taxon>
        <taxon>Cytophagales</taxon>
        <taxon>Flectobacillaceae</taxon>
        <taxon>Pseudarcicella</taxon>
    </lineage>
</organism>
<keyword evidence="2" id="KW-1185">Reference proteome</keyword>
<name>A0A1I5YCA4_9BACT</name>
<dbReference type="Proteomes" id="UP000199306">
    <property type="component" value="Unassembled WGS sequence"/>
</dbReference>
<accession>A0A1I5YCA4</accession>
<evidence type="ECO:0000313" key="2">
    <source>
        <dbReference type="Proteomes" id="UP000199306"/>
    </source>
</evidence>
<gene>
    <name evidence="1" type="ORF">SAMN04515674_11810</name>
</gene>
<dbReference type="AlphaFoldDB" id="A0A1I5YCA4"/>
<proteinExistence type="predicted"/>
<dbReference type="EMBL" id="FOXH01000018">
    <property type="protein sequence ID" value="SFQ41865.1"/>
    <property type="molecule type" value="Genomic_DNA"/>
</dbReference>
<protein>
    <submittedName>
        <fullName evidence="1">Uncharacterized protein</fullName>
    </submittedName>
</protein>
<evidence type="ECO:0000313" key="1">
    <source>
        <dbReference type="EMBL" id="SFQ41865.1"/>
    </source>
</evidence>